<keyword evidence="2" id="KW-1185">Reference proteome</keyword>
<dbReference type="Pfam" id="PF20531">
    <property type="entry name" value="DUF6746"/>
    <property type="match status" value="1"/>
</dbReference>
<organism evidence="1 2">
    <name type="scientific">Serpens gallinarum</name>
    <dbReference type="NCBI Taxonomy" id="2763075"/>
    <lineage>
        <taxon>Bacteria</taxon>
        <taxon>Pseudomonadati</taxon>
        <taxon>Pseudomonadota</taxon>
        <taxon>Gammaproteobacteria</taxon>
        <taxon>Pseudomonadales</taxon>
        <taxon>Pseudomonadaceae</taxon>
        <taxon>Pseudomonas</taxon>
    </lineage>
</organism>
<protein>
    <submittedName>
        <fullName evidence="1">Uncharacterized protein</fullName>
    </submittedName>
</protein>
<dbReference type="Proteomes" id="UP000611945">
    <property type="component" value="Unassembled WGS sequence"/>
</dbReference>
<name>A0ABR8TPE8_9PSED</name>
<evidence type="ECO:0000313" key="2">
    <source>
        <dbReference type="Proteomes" id="UP000611945"/>
    </source>
</evidence>
<gene>
    <name evidence="1" type="ORF">H9642_10640</name>
</gene>
<dbReference type="RefSeq" id="WP_251836415.1">
    <property type="nucleotide sequence ID" value="NZ_JACSQG010000004.1"/>
</dbReference>
<accession>A0ABR8TPE8</accession>
<sequence length="123" mass="13461">MNNTARFAAFALGTCLAASTLASERLAHFKGVPSTSLEEAVTHLADYNRRLADTLAQELTSERMAEVHMLSYTLENALKKIDEELQQIAATLEEVHIASETADPQTVKAQGARYLEAARTLVK</sequence>
<proteinExistence type="predicted"/>
<reference evidence="1 2" key="1">
    <citation type="submission" date="2020-08" db="EMBL/GenBank/DDBJ databases">
        <title>A Genomic Blueprint of the Chicken Gut Microbiome.</title>
        <authorList>
            <person name="Gilroy R."/>
            <person name="Ravi A."/>
            <person name="Getino M."/>
            <person name="Pursley I."/>
            <person name="Horton D.L."/>
            <person name="Alikhan N.-F."/>
            <person name="Baker D."/>
            <person name="Gharbi K."/>
            <person name="Hall N."/>
            <person name="Watson M."/>
            <person name="Adriaenssens E.M."/>
            <person name="Foster-Nyarko E."/>
            <person name="Jarju S."/>
            <person name="Secka A."/>
            <person name="Antonio M."/>
            <person name="Oren A."/>
            <person name="Chaudhuri R."/>
            <person name="La Ragione R.M."/>
            <person name="Hildebrand F."/>
            <person name="Pallen M.J."/>
        </authorList>
    </citation>
    <scope>NUCLEOTIDE SEQUENCE [LARGE SCALE GENOMIC DNA]</scope>
    <source>
        <strain evidence="1 2">Sa2CUA2</strain>
    </source>
</reference>
<dbReference type="InterPro" id="IPR046634">
    <property type="entry name" value="DUF6746"/>
</dbReference>
<evidence type="ECO:0000313" key="1">
    <source>
        <dbReference type="EMBL" id="MBD7977647.1"/>
    </source>
</evidence>
<comment type="caution">
    <text evidence="1">The sequence shown here is derived from an EMBL/GenBank/DDBJ whole genome shotgun (WGS) entry which is preliminary data.</text>
</comment>
<dbReference type="EMBL" id="JACSQG010000004">
    <property type="protein sequence ID" value="MBD7977647.1"/>
    <property type="molecule type" value="Genomic_DNA"/>
</dbReference>